<feature type="compositionally biased region" description="Pro residues" evidence="1">
    <location>
        <begin position="489"/>
        <end position="503"/>
    </location>
</feature>
<feature type="region of interest" description="Disordered" evidence="1">
    <location>
        <begin position="188"/>
        <end position="550"/>
    </location>
</feature>
<feature type="compositionally biased region" description="Pro residues" evidence="1">
    <location>
        <begin position="219"/>
        <end position="239"/>
    </location>
</feature>
<feature type="compositionally biased region" description="Low complexity" evidence="1">
    <location>
        <begin position="504"/>
        <end position="532"/>
    </location>
</feature>
<feature type="region of interest" description="Disordered" evidence="1">
    <location>
        <begin position="120"/>
        <end position="146"/>
    </location>
</feature>
<feature type="region of interest" description="Disordered" evidence="1">
    <location>
        <begin position="871"/>
        <end position="894"/>
    </location>
</feature>
<dbReference type="EMBL" id="LR215973">
    <property type="protein sequence ID" value="VFB01851.1"/>
    <property type="molecule type" value="Genomic_DNA"/>
</dbReference>
<dbReference type="RefSeq" id="WP_130919197.1">
    <property type="nucleotide sequence ID" value="NZ_LR215973.1"/>
</dbReference>
<proteinExistence type="predicted"/>
<feature type="compositionally biased region" description="Low complexity" evidence="1">
    <location>
        <begin position="299"/>
        <end position="311"/>
    </location>
</feature>
<accession>A0A4U8W6N7</accession>
<evidence type="ECO:0000256" key="1">
    <source>
        <dbReference type="SAM" id="MobiDB-lite"/>
    </source>
</evidence>
<dbReference type="Proteomes" id="UP000290439">
    <property type="component" value="Chromosome"/>
</dbReference>
<name>A0A4U8W6N7_9NOCA</name>
<evidence type="ECO:0000313" key="2">
    <source>
        <dbReference type="EMBL" id="VFB01851.1"/>
    </source>
</evidence>
<sequence>MEPERTSPYWDAIVGDDWPEVSPAHWNALETRARAAAAALNTGDAPQARLAFDQAVRASERLQPIKDEMFRQQGMPQAFADALLAASDVFRGFGELVYRTRNRILDIVDDATARIVAVRRSAESEDGAEGPGDGANRPTPAETEASVASILATARDDVRDVVAAALASLSPSGVPALARIAEILGQPGPWVKDRSSAPDPPSGRAPSTAGHDQVRQAPPAAPGPNPQGVPVPGPLPNPDAQPVLSPPLDDTIDEIGQTPDSPSPNDMVTGPAPATGPGESSGHGEPVGQGVSIDPSPQGDSGSAPADGAGPVSHSPDGPVHAGPVGRGSAGQVPTPWGAAVPDTTRGAAGSDPGVDRPNSSPDRTSDDSPDRMAGAGAHRSTGSEEQRSDGESTGAKTNDSETDSGSDRADTVADAALRATAQKSSDTDLPADSDPGSEPSTAAAMGAMPPPILPAGPPPSAVTAAAPASPPPPVTSKPAGPSSGVVVPPAPSSATPPAPPVAPAKAPVVGAQPSPGPSVGVGPVAAPGNQPTSRADAPQHEQPTEAEDSGDMVRNVVGAAMAAAAGPSFVLGDKVDGDLVLARTLLAGVLAAAPPVVGQATAVAVMRHSGGVNAFLTTNEGRGWLPAGVFVPPELSTPWMWSVSEGPAWEGLSDPARVLAEFGVAWGRKSGARLTALASSLPIAAMLRAQLGEVATIGEVPASAEMDLSTRTGKLVDRLELTASPRMLARAAAVPEDEFHARCVDLAVDAHQRVTRALGDSADALGVPAQRERILRAVREGREVPQQWYDELRDLDDLLAASMVARRFDASRVTLGELRSEHSGAEGSALRAMVFQRRCDELVLLLAGEPTRQRLRDAMYAHAQVIGHPALPEPAAPRPGANRPSAVSAPTIR</sequence>
<feature type="compositionally biased region" description="Basic and acidic residues" evidence="1">
    <location>
        <begin position="382"/>
        <end position="391"/>
    </location>
</feature>
<dbReference type="AlphaFoldDB" id="A0A4U8W6N7"/>
<gene>
    <name evidence="2" type="ORF">NCTC10797_05681</name>
</gene>
<feature type="compositionally biased region" description="Low complexity" evidence="1">
    <location>
        <begin position="477"/>
        <end position="488"/>
    </location>
</feature>
<feature type="compositionally biased region" description="Pro residues" evidence="1">
    <location>
        <begin position="449"/>
        <end position="461"/>
    </location>
</feature>
<evidence type="ECO:0000313" key="3">
    <source>
        <dbReference type="Proteomes" id="UP000290439"/>
    </source>
</evidence>
<reference evidence="2 3" key="1">
    <citation type="submission" date="2019-02" db="EMBL/GenBank/DDBJ databases">
        <authorList>
            <consortium name="Pathogen Informatics"/>
        </authorList>
    </citation>
    <scope>NUCLEOTIDE SEQUENCE [LARGE SCALE GENOMIC DNA]</scope>
    <source>
        <strain evidence="2 3">3012STDY6756504</strain>
    </source>
</reference>
<organism evidence="2 3">
    <name type="scientific">Nocardia cyriacigeorgica</name>
    <dbReference type="NCBI Taxonomy" id="135487"/>
    <lineage>
        <taxon>Bacteria</taxon>
        <taxon>Bacillati</taxon>
        <taxon>Actinomycetota</taxon>
        <taxon>Actinomycetes</taxon>
        <taxon>Mycobacteriales</taxon>
        <taxon>Nocardiaceae</taxon>
        <taxon>Nocardia</taxon>
    </lineage>
</organism>
<protein>
    <submittedName>
        <fullName evidence="2">Uncharacterized protein</fullName>
    </submittedName>
</protein>